<protein>
    <submittedName>
        <fullName evidence="2">Gfo/Idh/MocA family oxidoreductase</fullName>
    </submittedName>
</protein>
<dbReference type="RefSeq" id="WP_311484813.1">
    <property type="nucleotide sequence ID" value="NZ_JAVRHP010000052.1"/>
</dbReference>
<dbReference type="SUPFAM" id="SSF51735">
    <property type="entry name" value="NAD(P)-binding Rossmann-fold domains"/>
    <property type="match status" value="1"/>
</dbReference>
<dbReference type="InterPro" id="IPR036291">
    <property type="entry name" value="NAD(P)-bd_dom_sf"/>
</dbReference>
<reference evidence="2 3" key="1">
    <citation type="submission" date="2023-09" db="EMBL/GenBank/DDBJ databases">
        <authorList>
            <person name="Rey-Velasco X."/>
        </authorList>
    </citation>
    <scope>NUCLEOTIDE SEQUENCE [LARGE SCALE GENOMIC DNA]</scope>
    <source>
        <strain evidence="2 3">F297</strain>
    </source>
</reference>
<dbReference type="PANTHER" id="PTHR43818:SF9">
    <property type="entry name" value="HYPOTHETICAL OXIDOREDUCTASE"/>
    <property type="match status" value="1"/>
</dbReference>
<evidence type="ECO:0000313" key="2">
    <source>
        <dbReference type="EMBL" id="MDT0650643.1"/>
    </source>
</evidence>
<accession>A0ABU3CWA2</accession>
<dbReference type="PANTHER" id="PTHR43818">
    <property type="entry name" value="BCDNA.GH03377"/>
    <property type="match status" value="1"/>
</dbReference>
<name>A0ABU3CWA2_9FLAO</name>
<dbReference type="InterPro" id="IPR050463">
    <property type="entry name" value="Gfo/Idh/MocA_oxidrdct_glycsds"/>
</dbReference>
<evidence type="ECO:0000313" key="3">
    <source>
        <dbReference type="Proteomes" id="UP001248819"/>
    </source>
</evidence>
<proteinExistence type="predicted"/>
<dbReference type="InterPro" id="IPR000683">
    <property type="entry name" value="Gfo/Idh/MocA-like_OxRdtase_N"/>
</dbReference>
<dbReference type="EMBL" id="JAVRHP010000052">
    <property type="protein sequence ID" value="MDT0650643.1"/>
    <property type="molecule type" value="Genomic_DNA"/>
</dbReference>
<organism evidence="2 3">
    <name type="scientific">Autumnicola edwardsiae</name>
    <dbReference type="NCBI Taxonomy" id="3075594"/>
    <lineage>
        <taxon>Bacteria</taxon>
        <taxon>Pseudomonadati</taxon>
        <taxon>Bacteroidota</taxon>
        <taxon>Flavobacteriia</taxon>
        <taxon>Flavobacteriales</taxon>
        <taxon>Flavobacteriaceae</taxon>
        <taxon>Autumnicola</taxon>
    </lineage>
</organism>
<evidence type="ECO:0000259" key="1">
    <source>
        <dbReference type="Pfam" id="PF01408"/>
    </source>
</evidence>
<dbReference type="Pfam" id="PF01408">
    <property type="entry name" value="GFO_IDH_MocA"/>
    <property type="match status" value="1"/>
</dbReference>
<keyword evidence="3" id="KW-1185">Reference proteome</keyword>
<dbReference type="Gene3D" id="3.40.50.720">
    <property type="entry name" value="NAD(P)-binding Rossmann-like Domain"/>
    <property type="match status" value="1"/>
</dbReference>
<gene>
    <name evidence="2" type="ORF">RM529_10830</name>
</gene>
<comment type="caution">
    <text evidence="2">The sequence shown here is derived from an EMBL/GenBank/DDBJ whole genome shotgun (WGS) entry which is preliminary data.</text>
</comment>
<dbReference type="Proteomes" id="UP001248819">
    <property type="component" value="Unassembled WGS sequence"/>
</dbReference>
<sequence length="339" mass="37075">MNKLLSRRSFIITSTVGGIGMGIAGGAPFGYGFNLPYVDVRVGIIGLDTSHSVAFTKMLNDTEKEAQFRGYRIVAAYPHGSRDIESSVRRIPEYTKEVKEAGVEIVESIKDLLEKVDVVLLETNDGRLHLEQAMEVFKAGKPVFIDKPMAGSLSDVIAIFNAAKRYNVPVFSSSSLRYAKNAQAIRKGELIGKVLGADTFSPAKLEITHPDLFWYGIHGVEILFTVMGTGCESVISQHTEDMDVVVGIWQDGRIGTFRGGRSGKMGYGGNAFGEEGVAEIGPYKGYKPLLTAIIEFFNTGKAPVSSEETQEIYTFMEAADESKRRGGKPVYLKEILPKP</sequence>
<feature type="domain" description="Gfo/Idh/MocA-like oxidoreductase N-terminal" evidence="1">
    <location>
        <begin position="40"/>
        <end position="171"/>
    </location>
</feature>